<evidence type="ECO:0000313" key="2">
    <source>
        <dbReference type="Proteomes" id="UP000654004"/>
    </source>
</evidence>
<dbReference type="EMBL" id="BMQW01000010">
    <property type="protein sequence ID" value="GGP95900.1"/>
    <property type="molecule type" value="Genomic_DNA"/>
</dbReference>
<proteinExistence type="predicted"/>
<sequence>MDDDIANNANVVDMMSVFPMLNGQTLTITPSEHGLSEIGHMKFFSSKSQILWPLALNWLDKH</sequence>
<name>A0ABQ2QTM7_9GAMM</name>
<protein>
    <recommendedName>
        <fullName evidence="3">Alpha/beta hydrolase</fullName>
    </recommendedName>
</protein>
<reference evidence="2" key="1">
    <citation type="journal article" date="2019" name="Int. J. Syst. Evol. Microbiol.">
        <title>The Global Catalogue of Microorganisms (GCM) 10K type strain sequencing project: providing services to taxonomists for standard genome sequencing and annotation.</title>
        <authorList>
            <consortium name="The Broad Institute Genomics Platform"/>
            <consortium name="The Broad Institute Genome Sequencing Center for Infectious Disease"/>
            <person name="Wu L."/>
            <person name="Ma J."/>
        </authorList>
    </citation>
    <scope>NUCLEOTIDE SEQUENCE [LARGE SCALE GENOMIC DNA]</scope>
    <source>
        <strain evidence="2">JCM 32305</strain>
    </source>
</reference>
<organism evidence="1 2">
    <name type="scientific">Shewanella ulleungensis</name>
    <dbReference type="NCBI Taxonomy" id="2282699"/>
    <lineage>
        <taxon>Bacteria</taxon>
        <taxon>Pseudomonadati</taxon>
        <taxon>Pseudomonadota</taxon>
        <taxon>Gammaproteobacteria</taxon>
        <taxon>Alteromonadales</taxon>
        <taxon>Shewanellaceae</taxon>
        <taxon>Shewanella</taxon>
    </lineage>
</organism>
<keyword evidence="2" id="KW-1185">Reference proteome</keyword>
<evidence type="ECO:0008006" key="3">
    <source>
        <dbReference type="Google" id="ProtNLM"/>
    </source>
</evidence>
<dbReference type="Proteomes" id="UP000654004">
    <property type="component" value="Unassembled WGS sequence"/>
</dbReference>
<gene>
    <name evidence="1" type="ORF">GCM10009410_32220</name>
</gene>
<comment type="caution">
    <text evidence="1">The sequence shown here is derived from an EMBL/GenBank/DDBJ whole genome shotgun (WGS) entry which is preliminary data.</text>
</comment>
<evidence type="ECO:0000313" key="1">
    <source>
        <dbReference type="EMBL" id="GGP95900.1"/>
    </source>
</evidence>
<accession>A0ABQ2QTM7</accession>